<dbReference type="RefSeq" id="XP_013263259.1">
    <property type="nucleotide sequence ID" value="XM_013407805.1"/>
</dbReference>
<dbReference type="AlphaFoldDB" id="A0A072PKN7"/>
<feature type="compositionally biased region" description="Basic and acidic residues" evidence="2">
    <location>
        <begin position="1"/>
        <end position="20"/>
    </location>
</feature>
<dbReference type="InterPro" id="IPR016117">
    <property type="entry name" value="ArgJ-like_dom_sf"/>
</dbReference>
<evidence type="ECO:0000256" key="1">
    <source>
        <dbReference type="ARBA" id="ARBA00007068"/>
    </source>
</evidence>
<evidence type="ECO:0000313" key="3">
    <source>
        <dbReference type="EMBL" id="KEF60669.1"/>
    </source>
</evidence>
<evidence type="ECO:0000313" key="4">
    <source>
        <dbReference type="Proteomes" id="UP000027920"/>
    </source>
</evidence>
<dbReference type="PANTHER" id="PTHR36512">
    <property type="entry name" value="D-AMINOPEPTIDASE"/>
    <property type="match status" value="1"/>
</dbReference>
<dbReference type="SUPFAM" id="SSF56266">
    <property type="entry name" value="DmpA/ArgJ-like"/>
    <property type="match status" value="1"/>
</dbReference>
<proteinExistence type="inferred from homology"/>
<gene>
    <name evidence="3" type="ORF">A1O9_02230</name>
</gene>
<dbReference type="Gene3D" id="3.60.70.12">
    <property type="entry name" value="L-amino peptidase D-ALA esterase/amidase"/>
    <property type="match status" value="1"/>
</dbReference>
<feature type="region of interest" description="Disordered" evidence="2">
    <location>
        <begin position="1"/>
        <end position="25"/>
    </location>
</feature>
<organism evidence="3 4">
    <name type="scientific">Exophiala aquamarina CBS 119918</name>
    <dbReference type="NCBI Taxonomy" id="1182545"/>
    <lineage>
        <taxon>Eukaryota</taxon>
        <taxon>Fungi</taxon>
        <taxon>Dikarya</taxon>
        <taxon>Ascomycota</taxon>
        <taxon>Pezizomycotina</taxon>
        <taxon>Eurotiomycetes</taxon>
        <taxon>Chaetothyriomycetidae</taxon>
        <taxon>Chaetothyriales</taxon>
        <taxon>Herpotrichiellaceae</taxon>
        <taxon>Exophiala</taxon>
    </lineage>
</organism>
<dbReference type="OrthoDB" id="2107894at2759"/>
<protein>
    <recommendedName>
        <fullName evidence="5">D-aminopeptidase</fullName>
    </recommendedName>
</protein>
<dbReference type="EMBL" id="AMGV01000002">
    <property type="protein sequence ID" value="KEF60669.1"/>
    <property type="molecule type" value="Genomic_DNA"/>
</dbReference>
<name>A0A072PKN7_9EURO</name>
<comment type="caution">
    <text evidence="3">The sequence shown here is derived from an EMBL/GenBank/DDBJ whole genome shotgun (WGS) entry which is preliminary data.</text>
</comment>
<keyword evidence="4" id="KW-1185">Reference proteome</keyword>
<dbReference type="GeneID" id="25277175"/>
<accession>A0A072PKN7</accession>
<sequence>MNQGRDRQTATKVERPRVRDLGYSPGKFSPGSKNSILDVEGLRVGQATIHRDPDIHTGLTIIFPRDPVDTYSRPCYGATHNLNGVGELTGCHALKEWGFLRSPIAITNTVSVGKVYDALFLWGIEQARLRGESDLETLRRFTIPIVGETYDGLLNDISASIIDRDVVNEAIAAASTQREVQEGNYGGGTAMICHGHKGGTGTSSRIVPGDGRDYTLGVLVQANYGKKEDLRIGNVPIGALLLENKTSSPLLKQSLPAGGKAVEGSKCLQTDAPLLPHQLRRIAQHAGMGVTQVIFHAHPIYLSGSALTSKQVGGHAAGRNFSGEIFLAFSTGTSPDQLAEASNGFAYLPKLETQPVETLKNETIDSLFYAVSEATEEAILNAMCKAESLTGFNGAHVDALPVDKVKSLLDRYLILPPPRVG</sequence>
<comment type="similarity">
    <text evidence="1">Belongs to the peptidase S58 family.</text>
</comment>
<dbReference type="Pfam" id="PF03576">
    <property type="entry name" value="Peptidase_S58"/>
    <property type="match status" value="2"/>
</dbReference>
<evidence type="ECO:0000256" key="2">
    <source>
        <dbReference type="SAM" id="MobiDB-lite"/>
    </source>
</evidence>
<dbReference type="GO" id="GO:0004177">
    <property type="term" value="F:aminopeptidase activity"/>
    <property type="evidence" value="ECO:0007669"/>
    <property type="project" value="TreeGrafter"/>
</dbReference>
<dbReference type="HOGENOM" id="CLU_024709_0_0_1"/>
<dbReference type="Proteomes" id="UP000027920">
    <property type="component" value="Unassembled WGS sequence"/>
</dbReference>
<dbReference type="VEuPathDB" id="FungiDB:A1O9_02230"/>
<dbReference type="PANTHER" id="PTHR36512:SF3">
    <property type="entry name" value="BLR5678 PROTEIN"/>
    <property type="match status" value="1"/>
</dbReference>
<dbReference type="InterPro" id="IPR005321">
    <property type="entry name" value="Peptidase_S58_DmpA"/>
</dbReference>
<evidence type="ECO:0008006" key="5">
    <source>
        <dbReference type="Google" id="ProtNLM"/>
    </source>
</evidence>
<reference evidence="3 4" key="1">
    <citation type="submission" date="2013-03" db="EMBL/GenBank/DDBJ databases">
        <title>The Genome Sequence of Exophiala aquamarina CBS 119918.</title>
        <authorList>
            <consortium name="The Broad Institute Genomics Platform"/>
            <person name="Cuomo C."/>
            <person name="de Hoog S."/>
            <person name="Gorbushina A."/>
            <person name="Walker B."/>
            <person name="Young S.K."/>
            <person name="Zeng Q."/>
            <person name="Gargeya S."/>
            <person name="Fitzgerald M."/>
            <person name="Haas B."/>
            <person name="Abouelleil A."/>
            <person name="Allen A.W."/>
            <person name="Alvarado L."/>
            <person name="Arachchi H.M."/>
            <person name="Berlin A.M."/>
            <person name="Chapman S.B."/>
            <person name="Gainer-Dewar J."/>
            <person name="Goldberg J."/>
            <person name="Griggs A."/>
            <person name="Gujja S."/>
            <person name="Hansen M."/>
            <person name="Howarth C."/>
            <person name="Imamovic A."/>
            <person name="Ireland A."/>
            <person name="Larimer J."/>
            <person name="McCowan C."/>
            <person name="Murphy C."/>
            <person name="Pearson M."/>
            <person name="Poon T.W."/>
            <person name="Priest M."/>
            <person name="Roberts A."/>
            <person name="Saif S."/>
            <person name="Shea T."/>
            <person name="Sisk P."/>
            <person name="Sykes S."/>
            <person name="Wortman J."/>
            <person name="Nusbaum C."/>
            <person name="Birren B."/>
        </authorList>
    </citation>
    <scope>NUCLEOTIDE SEQUENCE [LARGE SCALE GENOMIC DNA]</scope>
    <source>
        <strain evidence="3 4">CBS 119918</strain>
    </source>
</reference>